<reference evidence="2" key="1">
    <citation type="journal article" date="2019" name="Sci. Rep.">
        <title>Draft genome of Tanacetum cinerariifolium, the natural source of mosquito coil.</title>
        <authorList>
            <person name="Yamashiro T."/>
            <person name="Shiraishi A."/>
            <person name="Satake H."/>
            <person name="Nakayama K."/>
        </authorList>
    </citation>
    <scope>NUCLEOTIDE SEQUENCE</scope>
</reference>
<feature type="compositionally biased region" description="Low complexity" evidence="1">
    <location>
        <begin position="822"/>
        <end position="843"/>
    </location>
</feature>
<gene>
    <name evidence="2" type="ORF">Tci_612924</name>
</gene>
<proteinExistence type="predicted"/>
<accession>A0A699JLN1</accession>
<name>A0A699JLN1_TANCI</name>
<organism evidence="2">
    <name type="scientific">Tanacetum cinerariifolium</name>
    <name type="common">Dalmatian daisy</name>
    <name type="synonym">Chrysanthemum cinerariifolium</name>
    <dbReference type="NCBI Taxonomy" id="118510"/>
    <lineage>
        <taxon>Eukaryota</taxon>
        <taxon>Viridiplantae</taxon>
        <taxon>Streptophyta</taxon>
        <taxon>Embryophyta</taxon>
        <taxon>Tracheophyta</taxon>
        <taxon>Spermatophyta</taxon>
        <taxon>Magnoliopsida</taxon>
        <taxon>eudicotyledons</taxon>
        <taxon>Gunneridae</taxon>
        <taxon>Pentapetalae</taxon>
        <taxon>asterids</taxon>
        <taxon>campanulids</taxon>
        <taxon>Asterales</taxon>
        <taxon>Asteraceae</taxon>
        <taxon>Asteroideae</taxon>
        <taxon>Anthemideae</taxon>
        <taxon>Anthemidinae</taxon>
        <taxon>Tanacetum</taxon>
    </lineage>
</organism>
<dbReference type="EMBL" id="BKCJ010419017">
    <property type="protein sequence ID" value="GFA40952.1"/>
    <property type="molecule type" value="Genomic_DNA"/>
</dbReference>
<feature type="compositionally biased region" description="Basic and acidic residues" evidence="1">
    <location>
        <begin position="390"/>
        <end position="412"/>
    </location>
</feature>
<evidence type="ECO:0000313" key="2">
    <source>
        <dbReference type="EMBL" id="GFA40952.1"/>
    </source>
</evidence>
<comment type="caution">
    <text evidence="2">The sequence shown here is derived from an EMBL/GenBank/DDBJ whole genome shotgun (WGS) entry which is preliminary data.</text>
</comment>
<feature type="compositionally biased region" description="Basic and acidic residues" evidence="1">
    <location>
        <begin position="456"/>
        <end position="469"/>
    </location>
</feature>
<feature type="region of interest" description="Disordered" evidence="1">
    <location>
        <begin position="280"/>
        <end position="508"/>
    </location>
</feature>
<protein>
    <submittedName>
        <fullName evidence="2">Uncharacterized protein</fullName>
    </submittedName>
</protein>
<evidence type="ECO:0000256" key="1">
    <source>
        <dbReference type="SAM" id="MobiDB-lite"/>
    </source>
</evidence>
<feature type="compositionally biased region" description="Acidic residues" evidence="1">
    <location>
        <begin position="413"/>
        <end position="426"/>
    </location>
</feature>
<sequence>MPLPIIVTTIETTIDQHVALDEALVPSTQRLRIGRSNFQLPSDIQSKESAFQVVYDVLRNSPFFRAFLVMADVPKIYMQEFWATAKLHHNSIHFKMDTKKSVLDLEAFREMLHISPRIPSQSFAKLPFEEEILEILRFLRHSDEIRYLTDVNVNKLYQSWRSLALVINKCLTGKSSGSTVLDYLKHKFYGDFIRESTLIMLILSRKILCIRKPSIPRQNRINWHYVRDDVMFSTIKVVSRHQTTQQYGVILLIEVTTDDIKNSKAYKEYYACATGEAAPKPKASARKKKGDYASSTTPPTPTPTTTVVAAPRLSATAKGKQPARAIAPTEPTNIKRTEAEQLKIVLKGSRQETHISQQHGSGKDEGTGSRPEVLDVPSNDLEEELSWNSSDDKDVDEQTKGREESEGDKTDESNDESDDDNDDDNDETVKAGSDSDKDDDNDDEEELAKNDDEDTDSGKGGDEVSKSEGESDEEETRQEKEESFDPIPRTPKGSEDEGSDEEDQELRLSEEARIQEEEEADDLYRDVNINQGKGLQVTQNIKDSHVALDEALVPSTQRLRIRRSNFRLPSDIQSKESTLHVVYDVLRNSPFFRAFLVTADVLEIYMQEFWATAKLHQHYIRFKMDTRKSIHDLEAFREILHISPRIPSQSFAKFPFEEEILEFLRHLGHSDEIRHLTDVNVNKLYQPWRSLASVINKSNVDYAYLIWEDFVYQVEQKNQKRSNEMYYPRFTKVTIDYFMRRKPSIPRRNRINWHYVRDDVLFSTIKVVSRHQTTQQYGAILPIELTTDDIRNSKAYKEYYDCATGEAAPKPKASTRKKKGDSASSTTHPTSTPTTTAVAAPRL</sequence>
<feature type="compositionally biased region" description="Acidic residues" evidence="1">
    <location>
        <begin position="436"/>
        <end position="455"/>
    </location>
</feature>
<feature type="non-terminal residue" evidence="2">
    <location>
        <position position="843"/>
    </location>
</feature>
<feature type="region of interest" description="Disordered" evidence="1">
    <location>
        <begin position="806"/>
        <end position="843"/>
    </location>
</feature>
<dbReference type="AlphaFoldDB" id="A0A699JLN1"/>